<dbReference type="AlphaFoldDB" id="B6YWX3"/>
<dbReference type="HOGENOM" id="CLU_1870846_0_0_2"/>
<keyword evidence="5 6" id="KW-0472">Membrane</keyword>
<dbReference type="RefSeq" id="WP_012572058.1">
    <property type="nucleotide sequence ID" value="NC_011529.1"/>
</dbReference>
<evidence type="ECO:0000256" key="4">
    <source>
        <dbReference type="ARBA" id="ARBA00022989"/>
    </source>
</evidence>
<dbReference type="STRING" id="523850.TON_1098"/>
<dbReference type="eggNOG" id="arCOG05778">
    <property type="taxonomic scope" value="Archaea"/>
</dbReference>
<sequence length="141" mass="16489">MKMTKIENEKTAQYTQVHRLFRKTLEISFDFVVMAFLFFILYLTVYSIYLNFKLTYGVTEPKLLIANVLVTIILIETYRILIIYLRQHRVSLTHILEVGIVALIQKLIVASDFENMDAFKLLSIAILLFVLGYLYLKVGED</sequence>
<keyword evidence="4 6" id="KW-1133">Transmembrane helix</keyword>
<dbReference type="PATRIC" id="fig|523850.10.peg.1106"/>
<evidence type="ECO:0000313" key="8">
    <source>
        <dbReference type="Proteomes" id="UP000002727"/>
    </source>
</evidence>
<feature type="transmembrane region" description="Helical" evidence="6">
    <location>
        <begin position="64"/>
        <end position="85"/>
    </location>
</feature>
<feature type="transmembrane region" description="Helical" evidence="6">
    <location>
        <begin position="119"/>
        <end position="136"/>
    </location>
</feature>
<evidence type="ECO:0000313" key="7">
    <source>
        <dbReference type="EMBL" id="ACJ16586.1"/>
    </source>
</evidence>
<feature type="transmembrane region" description="Helical" evidence="6">
    <location>
        <begin position="92"/>
        <end position="113"/>
    </location>
</feature>
<reference evidence="7 8" key="1">
    <citation type="journal article" date="2008" name="J. Bacteriol.">
        <title>The complete genome sequence of Thermococcus onnurineus NA1 reveals a mixed heterotrophic and carboxydotrophic metabolism.</title>
        <authorList>
            <person name="Lee H.S."/>
            <person name="Kang S.G."/>
            <person name="Bae S.S."/>
            <person name="Lim J.K."/>
            <person name="Cho Y."/>
            <person name="Kim Y.J."/>
            <person name="Jeon J.H."/>
            <person name="Cha S.S."/>
            <person name="Kwon K.K."/>
            <person name="Kim H.T."/>
            <person name="Park C.J."/>
            <person name="Lee H.W."/>
            <person name="Kim S.I."/>
            <person name="Chun J."/>
            <person name="Colwell R.R."/>
            <person name="Kim S.J."/>
            <person name="Lee J.H."/>
        </authorList>
    </citation>
    <scope>NUCLEOTIDE SEQUENCE [LARGE SCALE GENOMIC DNA]</scope>
    <source>
        <strain evidence="7 8">NA1</strain>
    </source>
</reference>
<organism evidence="7 8">
    <name type="scientific">Thermococcus onnurineus (strain NA1)</name>
    <dbReference type="NCBI Taxonomy" id="523850"/>
    <lineage>
        <taxon>Archaea</taxon>
        <taxon>Methanobacteriati</taxon>
        <taxon>Methanobacteriota</taxon>
        <taxon>Thermococci</taxon>
        <taxon>Thermococcales</taxon>
        <taxon>Thermococcaceae</taxon>
        <taxon>Thermococcus</taxon>
    </lineage>
</organism>
<evidence type="ECO:0000256" key="3">
    <source>
        <dbReference type="ARBA" id="ARBA00022692"/>
    </source>
</evidence>
<accession>B6YWX3</accession>
<dbReference type="KEGG" id="ton:TON_1098"/>
<dbReference type="EMBL" id="CP000855">
    <property type="protein sequence ID" value="ACJ16586.1"/>
    <property type="molecule type" value="Genomic_DNA"/>
</dbReference>
<proteinExistence type="predicted"/>
<evidence type="ECO:0000256" key="5">
    <source>
        <dbReference type="ARBA" id="ARBA00023136"/>
    </source>
</evidence>
<dbReference type="Proteomes" id="UP000002727">
    <property type="component" value="Chromosome"/>
</dbReference>
<gene>
    <name evidence="7" type="ordered locus">TON_1098</name>
</gene>
<keyword evidence="2" id="KW-1003">Cell membrane</keyword>
<dbReference type="GO" id="GO:0005886">
    <property type="term" value="C:plasma membrane"/>
    <property type="evidence" value="ECO:0007669"/>
    <property type="project" value="UniProtKB-SubCell"/>
</dbReference>
<keyword evidence="3 6" id="KW-0812">Transmembrane</keyword>
<evidence type="ECO:0000256" key="2">
    <source>
        <dbReference type="ARBA" id="ARBA00022475"/>
    </source>
</evidence>
<name>B6YWX3_THEON</name>
<evidence type="ECO:0000256" key="6">
    <source>
        <dbReference type="SAM" id="Phobius"/>
    </source>
</evidence>
<dbReference type="GeneID" id="7018120"/>
<protein>
    <recommendedName>
        <fullName evidence="9">Phosphate-starvation-inducible E</fullName>
    </recommendedName>
</protein>
<evidence type="ECO:0000256" key="1">
    <source>
        <dbReference type="ARBA" id="ARBA00004651"/>
    </source>
</evidence>
<comment type="subcellular location">
    <subcellularLocation>
        <location evidence="1">Cell membrane</location>
        <topology evidence="1">Multi-pass membrane protein</topology>
    </subcellularLocation>
</comment>
<evidence type="ECO:0008006" key="9">
    <source>
        <dbReference type="Google" id="ProtNLM"/>
    </source>
</evidence>
<dbReference type="Pfam" id="PF06146">
    <property type="entry name" value="PsiE"/>
    <property type="match status" value="1"/>
</dbReference>
<dbReference type="InterPro" id="IPR020948">
    <property type="entry name" value="P_starv_induced_PsiE-like"/>
</dbReference>
<keyword evidence="8" id="KW-1185">Reference proteome</keyword>
<feature type="transmembrane region" description="Helical" evidence="6">
    <location>
        <begin position="29"/>
        <end position="52"/>
    </location>
</feature>